<sequence>AGSVLGSEAQLQNKSTRGGGAGRRGGAGAGGGNRGGGRAGAGGRNGCTEFPPSTVNICEPGLSPPMHSTAPPTTMETCPIPHPLSFQRHLPSHCSSLFSALRDLRDAELLLDCTLLLSGAPCRVHAVVLAAVSSSVQAWLSQGGGDKGSGGVWPVECGQVTSAGVQAVLHYAYSGEIAPPRDGAMSQILEVCRWLGAERLALLFTGVEETPGAANERERSLGIIKDLWERGVGCDFQLQAETGESFPAHRAVLAAGGDYFRALLCSGMREVGEGVVRLQGVRGWVLQALLRFMYTGTLWVEQDSVWELAEAAAQFQLQGALALCQDALLEHMDEQMWLGVLQFGQAHGLTLLSQGAERYALSHFHTLLAGDTLPHLPKLSLERLLQDDSLSANSEVQVQVEALSLAVMQVEVLSLAVMQVEALSLAVMQVEVFRAVVKWVEMEPQVRCRLLPQLLQLIRFPLLSEMELQEVEGCGLMTSQLWVIIQTLRRTSCRPRTPKQVLVVLGGDCVDEDFSRRCPDHRVWAAQSFVRGLGLIRTIEWKQLPSLPDTARFRHSVCVLKNHLYVLGGRKYYGARDILQSAVRFDVVLQEWECIADMKFARDYFAVVCHEGKLFVLGGNHDDHTFLDSVEIYTPEDNTWRLSHPLAMRVCGHAAAVLGGHIFVSGGCNAHLHCLPSLWRYEPGRGCSDHAPMVGGAGRAGHVMLAVGGRLFVAGGVQPMGAGYRDQLQCEAYDLTLDTWMPLPCLPRPHLSPAATLLDGDLYLLGGSSADSAQDTPWVHRYDSRAQRWDRLGALPRPYADLTACTLLLPQNY</sequence>
<feature type="compositionally biased region" description="Gly residues" evidence="3">
    <location>
        <begin position="17"/>
        <end position="45"/>
    </location>
</feature>
<dbReference type="InterPro" id="IPR000210">
    <property type="entry name" value="BTB/POZ_dom"/>
</dbReference>
<feature type="domain" description="BTB" evidence="4">
    <location>
        <begin position="111"/>
        <end position="181"/>
    </location>
</feature>
<reference evidence="5" key="1">
    <citation type="thesis" date="2021" institute="BYU ScholarsArchive" country="Provo, UT, USA">
        <title>Applications of and Algorithms for Genome Assembly and Genomic Analyses with an Emphasis on Marine Teleosts.</title>
        <authorList>
            <person name="Pickett B.D."/>
        </authorList>
    </citation>
    <scope>NUCLEOTIDE SEQUENCE</scope>
    <source>
        <strain evidence="5">HI-2016</strain>
    </source>
</reference>
<dbReference type="SMART" id="SM00875">
    <property type="entry name" value="BACK"/>
    <property type="match status" value="1"/>
</dbReference>
<dbReference type="Pfam" id="PF07707">
    <property type="entry name" value="BACK"/>
    <property type="match status" value="2"/>
</dbReference>
<dbReference type="Pfam" id="PF24981">
    <property type="entry name" value="Beta-prop_ATRN-LZTR1"/>
    <property type="match status" value="1"/>
</dbReference>
<organism evidence="5 6">
    <name type="scientific">Albula glossodonta</name>
    <name type="common">roundjaw bonefish</name>
    <dbReference type="NCBI Taxonomy" id="121402"/>
    <lineage>
        <taxon>Eukaryota</taxon>
        <taxon>Metazoa</taxon>
        <taxon>Chordata</taxon>
        <taxon>Craniata</taxon>
        <taxon>Vertebrata</taxon>
        <taxon>Euteleostomi</taxon>
        <taxon>Actinopterygii</taxon>
        <taxon>Neopterygii</taxon>
        <taxon>Teleostei</taxon>
        <taxon>Albuliformes</taxon>
        <taxon>Albulidae</taxon>
        <taxon>Albula</taxon>
    </lineage>
</organism>
<dbReference type="SUPFAM" id="SSF117281">
    <property type="entry name" value="Kelch motif"/>
    <property type="match status" value="1"/>
</dbReference>
<proteinExistence type="predicted"/>
<keyword evidence="6" id="KW-1185">Reference proteome</keyword>
<dbReference type="AlphaFoldDB" id="A0A8T2MQV6"/>
<dbReference type="PANTHER" id="PTHR45632:SF14">
    <property type="entry name" value="KELCH-LIKE PROTEIN 33"/>
    <property type="match status" value="1"/>
</dbReference>
<accession>A0A8T2MQV6</accession>
<gene>
    <name evidence="5" type="ORF">JZ751_003667</name>
</gene>
<dbReference type="InterPro" id="IPR056737">
    <property type="entry name" value="Beta-prop_ATRN-MKLN-like"/>
</dbReference>
<dbReference type="EMBL" id="JAFBMS010001086">
    <property type="protein sequence ID" value="KAG9329570.1"/>
    <property type="molecule type" value="Genomic_DNA"/>
</dbReference>
<name>A0A8T2MQV6_9TELE</name>
<dbReference type="InterPro" id="IPR006652">
    <property type="entry name" value="Kelch_1"/>
</dbReference>
<dbReference type="OrthoDB" id="45365at2759"/>
<evidence type="ECO:0000256" key="1">
    <source>
        <dbReference type="ARBA" id="ARBA00022441"/>
    </source>
</evidence>
<evidence type="ECO:0000256" key="3">
    <source>
        <dbReference type="SAM" id="MobiDB-lite"/>
    </source>
</evidence>
<dbReference type="Gene3D" id="3.30.710.10">
    <property type="entry name" value="Potassium Channel Kv1.1, Chain A"/>
    <property type="match status" value="2"/>
</dbReference>
<evidence type="ECO:0000313" key="6">
    <source>
        <dbReference type="Proteomes" id="UP000824540"/>
    </source>
</evidence>
<dbReference type="PROSITE" id="PS50097">
    <property type="entry name" value="BTB"/>
    <property type="match status" value="2"/>
</dbReference>
<dbReference type="Gene3D" id="2.120.10.80">
    <property type="entry name" value="Kelch-type beta propeller"/>
    <property type="match status" value="2"/>
</dbReference>
<dbReference type="Pfam" id="PF00651">
    <property type="entry name" value="BTB"/>
    <property type="match status" value="2"/>
</dbReference>
<keyword evidence="2" id="KW-0677">Repeat</keyword>
<feature type="region of interest" description="Disordered" evidence="3">
    <location>
        <begin position="1"/>
        <end position="46"/>
    </location>
</feature>
<dbReference type="InterPro" id="IPR015915">
    <property type="entry name" value="Kelch-typ_b-propeller"/>
</dbReference>
<dbReference type="SMART" id="SM00225">
    <property type="entry name" value="BTB"/>
    <property type="match status" value="2"/>
</dbReference>
<feature type="domain" description="BTB" evidence="4">
    <location>
        <begin position="234"/>
        <end position="302"/>
    </location>
</feature>
<dbReference type="SMART" id="SM00612">
    <property type="entry name" value="Kelch"/>
    <property type="match status" value="4"/>
</dbReference>
<feature type="non-terminal residue" evidence="5">
    <location>
        <position position="813"/>
    </location>
</feature>
<dbReference type="Gene3D" id="1.25.40.420">
    <property type="match status" value="1"/>
</dbReference>
<dbReference type="PANTHER" id="PTHR45632">
    <property type="entry name" value="LD33804P"/>
    <property type="match status" value="1"/>
</dbReference>
<protein>
    <recommendedName>
        <fullName evidence="4">BTB domain-containing protein</fullName>
    </recommendedName>
</protein>
<dbReference type="SUPFAM" id="SSF54695">
    <property type="entry name" value="POZ domain"/>
    <property type="match status" value="2"/>
</dbReference>
<dbReference type="Proteomes" id="UP000824540">
    <property type="component" value="Unassembled WGS sequence"/>
</dbReference>
<keyword evidence="1" id="KW-0880">Kelch repeat</keyword>
<evidence type="ECO:0000313" key="5">
    <source>
        <dbReference type="EMBL" id="KAG9329570.1"/>
    </source>
</evidence>
<evidence type="ECO:0000256" key="2">
    <source>
        <dbReference type="ARBA" id="ARBA00022737"/>
    </source>
</evidence>
<dbReference type="InterPro" id="IPR011333">
    <property type="entry name" value="SKP1/BTB/POZ_sf"/>
</dbReference>
<dbReference type="InterPro" id="IPR011705">
    <property type="entry name" value="BACK"/>
</dbReference>
<comment type="caution">
    <text evidence="5">The sequence shown here is derived from an EMBL/GenBank/DDBJ whole genome shotgun (WGS) entry which is preliminary data.</text>
</comment>
<evidence type="ECO:0000259" key="4">
    <source>
        <dbReference type="PROSITE" id="PS50097"/>
    </source>
</evidence>